<dbReference type="EMBL" id="UOEL01000021">
    <property type="protein sequence ID" value="VAW10453.1"/>
    <property type="molecule type" value="Genomic_DNA"/>
</dbReference>
<protein>
    <submittedName>
        <fullName evidence="1">Uncharacterized protein</fullName>
    </submittedName>
</protein>
<proteinExistence type="predicted"/>
<accession>A0A3B0T325</accession>
<gene>
    <name evidence="1" type="ORF">MNBD_BACTEROID03-541</name>
</gene>
<reference evidence="1" key="1">
    <citation type="submission" date="2018-06" db="EMBL/GenBank/DDBJ databases">
        <authorList>
            <person name="Zhirakovskaya E."/>
        </authorList>
    </citation>
    <scope>NUCLEOTIDE SEQUENCE</scope>
</reference>
<organism evidence="1">
    <name type="scientific">hydrothermal vent metagenome</name>
    <dbReference type="NCBI Taxonomy" id="652676"/>
    <lineage>
        <taxon>unclassified sequences</taxon>
        <taxon>metagenomes</taxon>
        <taxon>ecological metagenomes</taxon>
    </lineage>
</organism>
<dbReference type="AlphaFoldDB" id="A0A3B0T325"/>
<evidence type="ECO:0000313" key="1">
    <source>
        <dbReference type="EMBL" id="VAW10453.1"/>
    </source>
</evidence>
<name>A0A3B0T325_9ZZZZ</name>
<feature type="non-terminal residue" evidence="1">
    <location>
        <position position="47"/>
    </location>
</feature>
<sequence>MIYIQHDGTGTGEFEKNSIEWKNLKGLVVEPTDIEIINGFFPSFWMI</sequence>